<comment type="caution">
    <text evidence="1">The sequence shown here is derived from an EMBL/GenBank/DDBJ whole genome shotgun (WGS) entry which is preliminary data.</text>
</comment>
<gene>
    <name evidence="1" type="ORF">FEI13_04025</name>
</gene>
<dbReference type="AlphaFoldDB" id="A0A5R8ML84"/>
<protein>
    <submittedName>
        <fullName evidence="1">Uncharacterized protein</fullName>
    </submittedName>
</protein>
<dbReference type="OrthoDB" id="6197984at2"/>
<evidence type="ECO:0000313" key="2">
    <source>
        <dbReference type="Proteomes" id="UP000306973"/>
    </source>
</evidence>
<evidence type="ECO:0000313" key="1">
    <source>
        <dbReference type="EMBL" id="TLF52878.1"/>
    </source>
</evidence>
<reference evidence="1 2" key="1">
    <citation type="journal article" date="2007" name="Int. J. Syst. Evol. Microbiol.">
        <title>Halomonas saccharevitans sp. nov., Halomonas arcis sp. nov. and Halomonas subterranea sp. nov., halophilic bacteria isolated from hypersaline environments of China.</title>
        <authorList>
            <person name="Xu X.W."/>
            <person name="Wu Y.H."/>
            <person name="Zhou Z."/>
            <person name="Wang C.S."/>
            <person name="Zhou Y.G."/>
            <person name="Zhang H.B."/>
            <person name="Wang Y."/>
            <person name="Wu M."/>
        </authorList>
    </citation>
    <scope>NUCLEOTIDE SEQUENCE [LARGE SCALE GENOMIC DNA]</scope>
    <source>
        <strain evidence="1 2">TBZ3</strain>
    </source>
</reference>
<dbReference type="EMBL" id="VBUI01000004">
    <property type="protein sequence ID" value="TLF52878.1"/>
    <property type="molecule type" value="Genomic_DNA"/>
</dbReference>
<name>A0A5R8ML84_9GAMM</name>
<dbReference type="RefSeq" id="WP_138179738.1">
    <property type="nucleotide sequence ID" value="NZ_VBUI01000004.1"/>
</dbReference>
<dbReference type="Proteomes" id="UP000306973">
    <property type="component" value="Unassembled WGS sequence"/>
</dbReference>
<organism evidence="1 2">
    <name type="scientific">Halomonas urmiana</name>
    <dbReference type="NCBI Taxonomy" id="490901"/>
    <lineage>
        <taxon>Bacteria</taxon>
        <taxon>Pseudomonadati</taxon>
        <taxon>Pseudomonadota</taxon>
        <taxon>Gammaproteobacteria</taxon>
        <taxon>Oceanospirillales</taxon>
        <taxon>Halomonadaceae</taxon>
        <taxon>Halomonas</taxon>
    </lineage>
</organism>
<sequence length="166" mass="18314">MAIATYRGEKTVAELATRLYTRLTLRQRDKAETALLRANPRLRDLKRLPQGAVLEVPTLDGPRLRARGDAAAPIDEIGDEVSAALKAFGQRLETRFETDQKDTQVALKLMKSAAFKRVLGEHPELEKSVNLAAKTLTTRSKATVERQKAVETALKQALAGLEKGPR</sequence>
<accession>A0A5R8ML84</accession>
<proteinExistence type="predicted"/>
<keyword evidence="2" id="KW-1185">Reference proteome</keyword>